<dbReference type="SUPFAM" id="SSF55785">
    <property type="entry name" value="PYP-like sensor domain (PAS domain)"/>
    <property type="match status" value="1"/>
</dbReference>
<keyword evidence="8" id="KW-1133">Transmembrane helix</keyword>
<dbReference type="InterPro" id="IPR052155">
    <property type="entry name" value="Biofilm_reg_signaling"/>
</dbReference>
<evidence type="ECO:0000313" key="12">
    <source>
        <dbReference type="EMBL" id="MEW9856365.1"/>
    </source>
</evidence>
<evidence type="ECO:0000313" key="13">
    <source>
        <dbReference type="Proteomes" id="UP001556118"/>
    </source>
</evidence>
<comment type="subcellular location">
    <subcellularLocation>
        <location evidence="1">Membrane</location>
    </subcellularLocation>
</comment>
<evidence type="ECO:0000259" key="11">
    <source>
        <dbReference type="PROSITE" id="PS50887"/>
    </source>
</evidence>
<name>A0ABV3RE81_9SPHN</name>
<keyword evidence="7" id="KW-0902">Two-component regulatory system</keyword>
<dbReference type="InterPro" id="IPR000160">
    <property type="entry name" value="GGDEF_dom"/>
</dbReference>
<dbReference type="SMART" id="SM00304">
    <property type="entry name" value="HAMP"/>
    <property type="match status" value="1"/>
</dbReference>
<dbReference type="SUPFAM" id="SSF103190">
    <property type="entry name" value="Sensory domain-like"/>
    <property type="match status" value="1"/>
</dbReference>
<dbReference type="CDD" id="cd01948">
    <property type="entry name" value="EAL"/>
    <property type="match status" value="1"/>
</dbReference>
<dbReference type="Gene3D" id="3.30.450.20">
    <property type="entry name" value="PAS domain"/>
    <property type="match status" value="2"/>
</dbReference>
<proteinExistence type="predicted"/>
<dbReference type="NCBIfam" id="TIGR00254">
    <property type="entry name" value="GGDEF"/>
    <property type="match status" value="1"/>
</dbReference>
<feature type="transmembrane region" description="Helical" evidence="8">
    <location>
        <begin position="275"/>
        <end position="294"/>
    </location>
</feature>
<dbReference type="Gene3D" id="6.10.340.10">
    <property type="match status" value="1"/>
</dbReference>
<keyword evidence="4" id="KW-0547">Nucleotide-binding</keyword>
<dbReference type="InterPro" id="IPR003660">
    <property type="entry name" value="HAMP_dom"/>
</dbReference>
<accession>A0ABV3RE81</accession>
<dbReference type="SMART" id="SM00052">
    <property type="entry name" value="EAL"/>
    <property type="match status" value="1"/>
</dbReference>
<dbReference type="SUPFAM" id="SSF55073">
    <property type="entry name" value="Nucleotide cyclase"/>
    <property type="match status" value="1"/>
</dbReference>
<dbReference type="SMART" id="SM00091">
    <property type="entry name" value="PAS"/>
    <property type="match status" value="1"/>
</dbReference>
<dbReference type="RefSeq" id="WP_367774791.1">
    <property type="nucleotide sequence ID" value="NZ_JBFNXR010000052.1"/>
</dbReference>
<evidence type="ECO:0000256" key="5">
    <source>
        <dbReference type="ARBA" id="ARBA00022777"/>
    </source>
</evidence>
<evidence type="ECO:0000259" key="10">
    <source>
        <dbReference type="PROSITE" id="PS50885"/>
    </source>
</evidence>
<dbReference type="CDD" id="cd12914">
    <property type="entry name" value="PDC1_DGC_like"/>
    <property type="match status" value="1"/>
</dbReference>
<dbReference type="InterPro" id="IPR013656">
    <property type="entry name" value="PAS_4"/>
</dbReference>
<keyword evidence="2" id="KW-0597">Phosphoprotein</keyword>
<dbReference type="CDD" id="cd06225">
    <property type="entry name" value="HAMP"/>
    <property type="match status" value="1"/>
</dbReference>
<protein>
    <submittedName>
        <fullName evidence="12">EAL domain-containing protein</fullName>
    </submittedName>
</protein>
<dbReference type="InterPro" id="IPR029151">
    <property type="entry name" value="Sensor-like_sf"/>
</dbReference>
<dbReference type="InterPro" id="IPR001633">
    <property type="entry name" value="EAL_dom"/>
</dbReference>
<dbReference type="PROSITE" id="PS50887">
    <property type="entry name" value="GGDEF"/>
    <property type="match status" value="1"/>
</dbReference>
<dbReference type="InterPro" id="IPR043128">
    <property type="entry name" value="Rev_trsase/Diguanyl_cyclase"/>
</dbReference>
<keyword evidence="8" id="KW-0472">Membrane</keyword>
<keyword evidence="13" id="KW-1185">Reference proteome</keyword>
<dbReference type="Gene3D" id="3.20.20.450">
    <property type="entry name" value="EAL domain"/>
    <property type="match status" value="1"/>
</dbReference>
<comment type="caution">
    <text evidence="12">The sequence shown here is derived from an EMBL/GenBank/DDBJ whole genome shotgun (WGS) entry which is preliminary data.</text>
</comment>
<dbReference type="Pfam" id="PF08448">
    <property type="entry name" value="PAS_4"/>
    <property type="match status" value="1"/>
</dbReference>
<dbReference type="Pfam" id="PF00672">
    <property type="entry name" value="HAMP"/>
    <property type="match status" value="1"/>
</dbReference>
<dbReference type="SUPFAM" id="SSF141868">
    <property type="entry name" value="EAL domain-like"/>
    <property type="match status" value="1"/>
</dbReference>
<dbReference type="Pfam" id="PF00990">
    <property type="entry name" value="GGDEF"/>
    <property type="match status" value="1"/>
</dbReference>
<dbReference type="EMBL" id="JBFNXR010000052">
    <property type="protein sequence ID" value="MEW9856365.1"/>
    <property type="molecule type" value="Genomic_DNA"/>
</dbReference>
<evidence type="ECO:0000259" key="9">
    <source>
        <dbReference type="PROSITE" id="PS50883"/>
    </source>
</evidence>
<keyword evidence="6" id="KW-0067">ATP-binding</keyword>
<evidence type="ECO:0000256" key="3">
    <source>
        <dbReference type="ARBA" id="ARBA00022679"/>
    </source>
</evidence>
<dbReference type="Gene3D" id="3.30.70.270">
    <property type="match status" value="1"/>
</dbReference>
<organism evidence="12 13">
    <name type="scientific">Novosphingobium rhizovicinum</name>
    <dbReference type="NCBI Taxonomy" id="3228928"/>
    <lineage>
        <taxon>Bacteria</taxon>
        <taxon>Pseudomonadati</taxon>
        <taxon>Pseudomonadota</taxon>
        <taxon>Alphaproteobacteria</taxon>
        <taxon>Sphingomonadales</taxon>
        <taxon>Sphingomonadaceae</taxon>
        <taxon>Novosphingobium</taxon>
    </lineage>
</organism>
<feature type="domain" description="GGDEF" evidence="11">
    <location>
        <begin position="491"/>
        <end position="624"/>
    </location>
</feature>
<reference evidence="12 13" key="1">
    <citation type="submission" date="2024-06" db="EMBL/GenBank/DDBJ databases">
        <title>Novosphingobium rhizovicinus M1R2S20.</title>
        <authorList>
            <person name="Sun J.-Q."/>
        </authorList>
    </citation>
    <scope>NUCLEOTIDE SEQUENCE [LARGE SCALE GENOMIC DNA]</scope>
    <source>
        <strain evidence="12 13">M1R2S20</strain>
    </source>
</reference>
<evidence type="ECO:0000256" key="2">
    <source>
        <dbReference type="ARBA" id="ARBA00022553"/>
    </source>
</evidence>
<evidence type="ECO:0000256" key="7">
    <source>
        <dbReference type="ARBA" id="ARBA00023012"/>
    </source>
</evidence>
<feature type="domain" description="EAL" evidence="9">
    <location>
        <begin position="633"/>
        <end position="886"/>
    </location>
</feature>
<keyword evidence="3" id="KW-0808">Transferase</keyword>
<dbReference type="InterPro" id="IPR000014">
    <property type="entry name" value="PAS"/>
</dbReference>
<feature type="domain" description="HAMP" evidence="10">
    <location>
        <begin position="296"/>
        <end position="349"/>
    </location>
</feature>
<dbReference type="PANTHER" id="PTHR44757:SF2">
    <property type="entry name" value="BIOFILM ARCHITECTURE MAINTENANCE PROTEIN MBAA"/>
    <property type="match status" value="1"/>
</dbReference>
<evidence type="ECO:0000256" key="4">
    <source>
        <dbReference type="ARBA" id="ARBA00022741"/>
    </source>
</evidence>
<dbReference type="PROSITE" id="PS50885">
    <property type="entry name" value="HAMP"/>
    <property type="match status" value="1"/>
</dbReference>
<dbReference type="CDD" id="cd01949">
    <property type="entry name" value="GGDEF"/>
    <property type="match status" value="1"/>
</dbReference>
<dbReference type="InterPro" id="IPR029787">
    <property type="entry name" value="Nucleotide_cyclase"/>
</dbReference>
<dbReference type="PROSITE" id="PS50883">
    <property type="entry name" value="EAL"/>
    <property type="match status" value="1"/>
</dbReference>
<keyword evidence="8" id="KW-0812">Transmembrane</keyword>
<dbReference type="Proteomes" id="UP001556118">
    <property type="component" value="Unassembled WGS sequence"/>
</dbReference>
<dbReference type="Pfam" id="PF00563">
    <property type="entry name" value="EAL"/>
    <property type="match status" value="1"/>
</dbReference>
<keyword evidence="5" id="KW-0418">Kinase</keyword>
<dbReference type="InterPro" id="IPR035965">
    <property type="entry name" value="PAS-like_dom_sf"/>
</dbReference>
<dbReference type="PANTHER" id="PTHR44757">
    <property type="entry name" value="DIGUANYLATE CYCLASE DGCP"/>
    <property type="match status" value="1"/>
</dbReference>
<evidence type="ECO:0000256" key="8">
    <source>
        <dbReference type="SAM" id="Phobius"/>
    </source>
</evidence>
<evidence type="ECO:0000256" key="6">
    <source>
        <dbReference type="ARBA" id="ARBA00022840"/>
    </source>
</evidence>
<sequence>MTVMQRLALIVLFAAIPIGILQALSVQRQERVQQEAVARVAKAIAYRAGAEQRRIVEGARQLLAGIAQLPAVQDGDPQACNLILRRLGSQFPMYTAIGVASPKGHVWCSSTRAGTDVSDRAYFKQALATRQFGTGGYIVGRVLGVPTLNFTLPFEDESGELTGVLIAGLDLDRLADDLGKARLPVGSNLMIYGPDRRQLVDLPYGTRVGKQLPPVLEQAFRSKEPGSVEIGWVDGRQRILAYYPPSAIAEVPFLVAVSVDREDALAQVGSDARRAWVVLGLVLAAALLGAWWFAARYVRRPLKQLALTVRAWRAGDGAARVGHLEAGSEFDDLARAFDALADSVVERQERLQSALENTTDSVAIVAPDWTVTFLNGNAINQMHRDSDLIGRSIWEIYPDSIDQPVGRGLISAMTERRRVVVTFENEEMGEYFETNAYPADDGGLILFSRNVTEERRAQQKLQRLALCDPLTDLANRSHATEIGSQAAADGALSALLILDLDHFKHVNDTLGHPAGDDMLREVARRLLASVQDRAFVARLGGDEFVVIMREMTPASCIELAREILEALERDVFSVRDRAYDVTASAGLVLVDQSRPGIEELMANADLALYRAKAEGGATYCTYTSADRDAYRARRQLEDEVALGAVNGEFELFYQPQVNLKTGTLVGAEALLRWHHSSRGLLLPGDFMDVLGASRHAVTAGTWVIEEACRQASVWWRSGMRLRVSVNLFAQQLSTGNLPQIIQTILRRHSLPAHALELEVTENITLTARPDVKRTLLTLHMLGVRLAFDDFGTGFASLTTLKDLPVNRLKIDRSFVTHLPEDEEDKAIVEAVLALARTLRLEVVAEGVETDEQAEYLRSRGCSEAQGFLYGRPMAGPEFTATMCNIEFADEASIPLTQGAGTL</sequence>
<dbReference type="InterPro" id="IPR035919">
    <property type="entry name" value="EAL_sf"/>
</dbReference>
<gene>
    <name evidence="12" type="ORF">ABUH87_14600</name>
</gene>
<dbReference type="SUPFAM" id="SSF158472">
    <property type="entry name" value="HAMP domain-like"/>
    <property type="match status" value="1"/>
</dbReference>
<evidence type="ECO:0000256" key="1">
    <source>
        <dbReference type="ARBA" id="ARBA00004370"/>
    </source>
</evidence>
<dbReference type="SMART" id="SM00267">
    <property type="entry name" value="GGDEF"/>
    <property type="match status" value="1"/>
</dbReference>